<reference evidence="6 7" key="1">
    <citation type="submission" date="2020-09" db="EMBL/GenBank/DDBJ databases">
        <title>Sinomicrobium weinanense sp. nov., a halophilic bacteria isolated from saline-alkali soil.</title>
        <authorList>
            <person name="Wu P."/>
            <person name="Ren H."/>
            <person name="Mei Y."/>
            <person name="Liang Y."/>
            <person name="Chen Z."/>
        </authorList>
    </citation>
    <scope>NUCLEOTIDE SEQUENCE [LARGE SCALE GENOMIC DNA]</scope>
    <source>
        <strain evidence="6 7">FJxs</strain>
    </source>
</reference>
<comment type="similarity">
    <text evidence="4">Belongs to the oxidoreductase MdaB family.</text>
</comment>
<dbReference type="Pfam" id="PF02525">
    <property type="entry name" value="Flavodoxin_2"/>
    <property type="match status" value="1"/>
</dbReference>
<dbReference type="PANTHER" id="PTHR46305">
    <property type="match status" value="1"/>
</dbReference>
<dbReference type="Gene3D" id="3.40.50.360">
    <property type="match status" value="1"/>
</dbReference>
<organism evidence="6 7">
    <name type="scientific">Sinomicrobium weinanense</name>
    <dbReference type="NCBI Taxonomy" id="2842200"/>
    <lineage>
        <taxon>Bacteria</taxon>
        <taxon>Pseudomonadati</taxon>
        <taxon>Bacteroidota</taxon>
        <taxon>Flavobacteriia</taxon>
        <taxon>Flavobacteriales</taxon>
        <taxon>Flavobacteriaceae</taxon>
        <taxon>Sinomicrobium</taxon>
    </lineage>
</organism>
<feature type="domain" description="Flavodoxin-like fold" evidence="5">
    <location>
        <begin position="2"/>
        <end position="190"/>
    </location>
</feature>
<accession>A0A926JTA2</accession>
<evidence type="ECO:0000256" key="3">
    <source>
        <dbReference type="ARBA" id="ARBA00022827"/>
    </source>
</evidence>
<dbReference type="RefSeq" id="WP_187966237.1">
    <property type="nucleotide sequence ID" value="NZ_JACVDC010000046.1"/>
</dbReference>
<dbReference type="InterPro" id="IPR003680">
    <property type="entry name" value="Flavodoxin_fold"/>
</dbReference>
<evidence type="ECO:0000256" key="4">
    <source>
        <dbReference type="ARBA" id="ARBA00037981"/>
    </source>
</evidence>
<dbReference type="Proteomes" id="UP000653730">
    <property type="component" value="Unassembled WGS sequence"/>
</dbReference>
<protein>
    <submittedName>
        <fullName evidence="6">NAD(P)H-dependent oxidoreductase</fullName>
    </submittedName>
</protein>
<evidence type="ECO:0000256" key="1">
    <source>
        <dbReference type="ARBA" id="ARBA00001974"/>
    </source>
</evidence>
<sequence length="202" mass="23058">MKKIFIINGGQKFEQSGGRFNETLTRISSDFFKDKEGFEVKTTDINESYRPKEEAEKFVWADVVIYHMPVWWFQIPHKLKEYLDHVLEHGKVYGGDGRSSANPAINYGTGGLLQGKKYMVTTSWNAPKEAFTLPGEFFGQKSVDEGILFGFHRMNAFIGMEALEGIHFHDIVKNGNVERDMAAYKAHLEKVFSPIKSLVLKD</sequence>
<dbReference type="EMBL" id="JACVDC010000046">
    <property type="protein sequence ID" value="MBC9797098.1"/>
    <property type="molecule type" value="Genomic_DNA"/>
</dbReference>
<gene>
    <name evidence="6" type="ORF">IBL28_14060</name>
</gene>
<dbReference type="AlphaFoldDB" id="A0A926JTA2"/>
<proteinExistence type="inferred from homology"/>
<keyword evidence="3" id="KW-0274">FAD</keyword>
<name>A0A926JTA2_9FLAO</name>
<keyword evidence="2" id="KW-0285">Flavoprotein</keyword>
<dbReference type="PANTHER" id="PTHR46305:SF3">
    <property type="entry name" value="NADPH:QUINONE OXIDOREDUCTASE MDAB"/>
    <property type="match status" value="1"/>
</dbReference>
<dbReference type="InterPro" id="IPR052397">
    <property type="entry name" value="NADPH-QR_MdaB"/>
</dbReference>
<evidence type="ECO:0000313" key="6">
    <source>
        <dbReference type="EMBL" id="MBC9797098.1"/>
    </source>
</evidence>
<dbReference type="InterPro" id="IPR029039">
    <property type="entry name" value="Flavoprotein-like_sf"/>
</dbReference>
<dbReference type="SUPFAM" id="SSF52218">
    <property type="entry name" value="Flavoproteins"/>
    <property type="match status" value="1"/>
</dbReference>
<evidence type="ECO:0000256" key="2">
    <source>
        <dbReference type="ARBA" id="ARBA00022630"/>
    </source>
</evidence>
<keyword evidence="7" id="KW-1185">Reference proteome</keyword>
<evidence type="ECO:0000259" key="5">
    <source>
        <dbReference type="Pfam" id="PF02525"/>
    </source>
</evidence>
<comment type="cofactor">
    <cofactor evidence="1">
        <name>FAD</name>
        <dbReference type="ChEBI" id="CHEBI:57692"/>
    </cofactor>
</comment>
<evidence type="ECO:0000313" key="7">
    <source>
        <dbReference type="Proteomes" id="UP000653730"/>
    </source>
</evidence>
<comment type="caution">
    <text evidence="6">The sequence shown here is derived from an EMBL/GenBank/DDBJ whole genome shotgun (WGS) entry which is preliminary data.</text>
</comment>